<dbReference type="PRINTS" id="PR00080">
    <property type="entry name" value="SDRFAMILY"/>
</dbReference>
<evidence type="ECO:0008006" key="5">
    <source>
        <dbReference type="Google" id="ProtNLM"/>
    </source>
</evidence>
<dbReference type="AlphaFoldDB" id="A7SSS1"/>
<dbReference type="SUPFAM" id="SSF51735">
    <property type="entry name" value="NAD(P)-binding Rossmann-fold domains"/>
    <property type="match status" value="1"/>
</dbReference>
<reference evidence="3 4" key="1">
    <citation type="journal article" date="2007" name="Science">
        <title>Sea anemone genome reveals ancestral eumetazoan gene repertoire and genomic organization.</title>
        <authorList>
            <person name="Putnam N.H."/>
            <person name="Srivastava M."/>
            <person name="Hellsten U."/>
            <person name="Dirks B."/>
            <person name="Chapman J."/>
            <person name="Salamov A."/>
            <person name="Terry A."/>
            <person name="Shapiro H."/>
            <person name="Lindquist E."/>
            <person name="Kapitonov V.V."/>
            <person name="Jurka J."/>
            <person name="Genikhovich G."/>
            <person name="Grigoriev I.V."/>
            <person name="Lucas S.M."/>
            <person name="Steele R.E."/>
            <person name="Finnerty J.R."/>
            <person name="Technau U."/>
            <person name="Martindale M.Q."/>
            <person name="Rokhsar D.S."/>
        </authorList>
    </citation>
    <scope>NUCLEOTIDE SEQUENCE [LARGE SCALE GENOMIC DNA]</scope>
    <source>
        <strain evidence="4">CH2 X CH6</strain>
    </source>
</reference>
<dbReference type="eggNOG" id="KOG1205">
    <property type="taxonomic scope" value="Eukaryota"/>
</dbReference>
<evidence type="ECO:0000313" key="3">
    <source>
        <dbReference type="EMBL" id="EDO33257.1"/>
    </source>
</evidence>
<dbReference type="PROSITE" id="PS00061">
    <property type="entry name" value="ADH_SHORT"/>
    <property type="match status" value="1"/>
</dbReference>
<dbReference type="InParanoid" id="A7SSS1"/>
<evidence type="ECO:0000256" key="2">
    <source>
        <dbReference type="RuleBase" id="RU000363"/>
    </source>
</evidence>
<dbReference type="InterPro" id="IPR036291">
    <property type="entry name" value="NAD(P)-bd_dom_sf"/>
</dbReference>
<dbReference type="PANTHER" id="PTHR44269:SF1">
    <property type="entry name" value="DEHYDROGENASE_REDUCTASE SDR FAMILY MEMBER 7"/>
    <property type="match status" value="1"/>
</dbReference>
<dbReference type="OMA" id="WISTHPV"/>
<dbReference type="Gene3D" id="3.40.50.720">
    <property type="entry name" value="NAD(P)-binding Rossmann-like Domain"/>
    <property type="match status" value="1"/>
</dbReference>
<dbReference type="CDD" id="cd05332">
    <property type="entry name" value="11beta-HSD1_like_SDR_c"/>
    <property type="match status" value="1"/>
</dbReference>
<keyword evidence="4" id="KW-1185">Reference proteome</keyword>
<dbReference type="PRINTS" id="PR00081">
    <property type="entry name" value="GDHRDH"/>
</dbReference>
<evidence type="ECO:0000256" key="1">
    <source>
        <dbReference type="ARBA" id="ARBA00023002"/>
    </source>
</evidence>
<dbReference type="GO" id="GO:0016491">
    <property type="term" value="F:oxidoreductase activity"/>
    <property type="evidence" value="ECO:0007669"/>
    <property type="project" value="UniProtKB-KW"/>
</dbReference>
<organism evidence="3 4">
    <name type="scientific">Nematostella vectensis</name>
    <name type="common">Starlet sea anemone</name>
    <dbReference type="NCBI Taxonomy" id="45351"/>
    <lineage>
        <taxon>Eukaryota</taxon>
        <taxon>Metazoa</taxon>
        <taxon>Cnidaria</taxon>
        <taxon>Anthozoa</taxon>
        <taxon>Hexacorallia</taxon>
        <taxon>Actiniaria</taxon>
        <taxon>Edwardsiidae</taxon>
        <taxon>Nematostella</taxon>
    </lineage>
</organism>
<proteinExistence type="inferred from homology"/>
<comment type="similarity">
    <text evidence="2">Belongs to the short-chain dehydrogenases/reductases (SDR) family.</text>
</comment>
<sequence length="266" mass="29787">MQGKVAWITGASSGIGEFLAYQLAGNGCKLVLSARRKQELDRVKRKCLEIAKKANPEFNESDIMVLPMDLVNFSTHVGLADQVISHFEKIDILVNNGGVSQRGFVRNTPLDVDKYLLDINLFGTISLTKAVLPHMEKKKQGQIVVLSSVMGKWGFPYEATYSASKFALHGYFDALRLEVEESNINILMVCPGPVKSEVAKNAVTEKLNQVYTENYTDNQASRMPTERCAYLTAVAMANNLQEVWISTHPVLAITYMSQYTPWFFHQ</sequence>
<dbReference type="PANTHER" id="PTHR44269">
    <property type="entry name" value="DEHYDROGENASE/REDUCTASE SDR FAMILY MEMBER 7-RELATED"/>
    <property type="match status" value="1"/>
</dbReference>
<dbReference type="InterPro" id="IPR002347">
    <property type="entry name" value="SDR_fam"/>
</dbReference>
<dbReference type="STRING" id="45351.A7SSS1"/>
<dbReference type="HOGENOM" id="CLU_010194_2_1_1"/>
<dbReference type="Pfam" id="PF00106">
    <property type="entry name" value="adh_short"/>
    <property type="match status" value="1"/>
</dbReference>
<dbReference type="EMBL" id="DS469781">
    <property type="protein sequence ID" value="EDO33257.1"/>
    <property type="molecule type" value="Genomic_DNA"/>
</dbReference>
<name>A7SSS1_NEMVE</name>
<keyword evidence="1" id="KW-0560">Oxidoreductase</keyword>
<gene>
    <name evidence="3" type="ORF">NEMVEDRAFT_v1g130181</name>
</gene>
<evidence type="ECO:0000313" key="4">
    <source>
        <dbReference type="Proteomes" id="UP000001593"/>
    </source>
</evidence>
<accession>A7SSS1</accession>
<dbReference type="InterPro" id="IPR053011">
    <property type="entry name" value="SDR_family_member_7"/>
</dbReference>
<protein>
    <recommendedName>
        <fullName evidence="5">Dehydrogenase/reductase SDR family member 7</fullName>
    </recommendedName>
</protein>
<dbReference type="Proteomes" id="UP000001593">
    <property type="component" value="Unassembled WGS sequence"/>
</dbReference>
<dbReference type="InterPro" id="IPR020904">
    <property type="entry name" value="Sc_DH/Rdtase_CS"/>
</dbReference>
<dbReference type="PhylomeDB" id="A7SSS1"/>